<comment type="caution">
    <text evidence="1">The sequence shown here is derived from an EMBL/GenBank/DDBJ whole genome shotgun (WGS) entry which is preliminary data.</text>
</comment>
<dbReference type="AlphaFoldDB" id="A0A8X6R0D3"/>
<protein>
    <submittedName>
        <fullName evidence="1">Uncharacterized protein</fullName>
    </submittedName>
</protein>
<accession>A0A8X6R0D3</accession>
<evidence type="ECO:0000313" key="1">
    <source>
        <dbReference type="EMBL" id="GFX86021.1"/>
    </source>
</evidence>
<name>A0A8X6R0D3_TRICX</name>
<sequence>MCSIYDVSRIYNHWPLRIFDHLLNTVGINALILHHSVFPEKEIRRSRLLEEIGMDLVQPQWDMRSEFPNLNKKLKRGFTDTENNNPPKKGHYTVCPRVNEVKTSCFCLQRNKNMCLKHITTVCSECLKNE</sequence>
<reference evidence="1" key="1">
    <citation type="submission" date="2020-08" db="EMBL/GenBank/DDBJ databases">
        <title>Multicomponent nature underlies the extraordinary mechanical properties of spider dragline silk.</title>
        <authorList>
            <person name="Kono N."/>
            <person name="Nakamura H."/>
            <person name="Mori M."/>
            <person name="Yoshida Y."/>
            <person name="Ohtoshi R."/>
            <person name="Malay A.D."/>
            <person name="Moran D.A.P."/>
            <person name="Tomita M."/>
            <person name="Numata K."/>
            <person name="Arakawa K."/>
        </authorList>
    </citation>
    <scope>NUCLEOTIDE SEQUENCE</scope>
</reference>
<dbReference type="EMBL" id="BMAU01021002">
    <property type="protein sequence ID" value="GFX86021.1"/>
    <property type="molecule type" value="Genomic_DNA"/>
</dbReference>
<proteinExistence type="predicted"/>
<gene>
    <name evidence="1" type="primary">NCL1_54569</name>
    <name evidence="1" type="ORF">TNCV_2403171</name>
</gene>
<organism evidence="1">
    <name type="scientific">Trichonephila clavipes</name>
    <name type="common">Golden silk orbweaver</name>
    <name type="synonym">Nephila clavipes</name>
    <dbReference type="NCBI Taxonomy" id="2585209"/>
    <lineage>
        <taxon>Eukaryota</taxon>
        <taxon>Metazoa</taxon>
        <taxon>Ecdysozoa</taxon>
        <taxon>Arthropoda</taxon>
        <taxon>Chelicerata</taxon>
        <taxon>Arachnida</taxon>
        <taxon>Araneae</taxon>
        <taxon>Araneomorphae</taxon>
        <taxon>Entelegynae</taxon>
        <taxon>Araneoidea</taxon>
        <taxon>Nephilidae</taxon>
        <taxon>Trichonephila</taxon>
    </lineage>
</organism>